<dbReference type="OrthoDB" id="1937463at2759"/>
<feature type="region of interest" description="Disordered" evidence="1">
    <location>
        <begin position="126"/>
        <end position="279"/>
    </location>
</feature>
<feature type="compositionally biased region" description="Polar residues" evidence="1">
    <location>
        <begin position="140"/>
        <end position="150"/>
    </location>
</feature>
<accession>A0A9Q1KQZ0</accession>
<gene>
    <name evidence="2" type="ORF">Cgig2_013065</name>
</gene>
<dbReference type="PANTHER" id="PTHR36072">
    <property type="entry name" value="OS01G0541600 PROTEIN"/>
    <property type="match status" value="1"/>
</dbReference>
<feature type="compositionally biased region" description="Basic and acidic residues" evidence="1">
    <location>
        <begin position="250"/>
        <end position="261"/>
    </location>
</feature>
<feature type="compositionally biased region" description="Polar residues" evidence="1">
    <location>
        <begin position="14"/>
        <end position="26"/>
    </location>
</feature>
<organism evidence="2 3">
    <name type="scientific">Carnegiea gigantea</name>
    <dbReference type="NCBI Taxonomy" id="171969"/>
    <lineage>
        <taxon>Eukaryota</taxon>
        <taxon>Viridiplantae</taxon>
        <taxon>Streptophyta</taxon>
        <taxon>Embryophyta</taxon>
        <taxon>Tracheophyta</taxon>
        <taxon>Spermatophyta</taxon>
        <taxon>Magnoliopsida</taxon>
        <taxon>eudicotyledons</taxon>
        <taxon>Gunneridae</taxon>
        <taxon>Pentapetalae</taxon>
        <taxon>Caryophyllales</taxon>
        <taxon>Cactineae</taxon>
        <taxon>Cactaceae</taxon>
        <taxon>Cactoideae</taxon>
        <taxon>Echinocereeae</taxon>
        <taxon>Carnegiea</taxon>
    </lineage>
</organism>
<dbReference type="EMBL" id="JAKOGI010000039">
    <property type="protein sequence ID" value="KAJ8447288.1"/>
    <property type="molecule type" value="Genomic_DNA"/>
</dbReference>
<evidence type="ECO:0000313" key="2">
    <source>
        <dbReference type="EMBL" id="KAJ8447288.1"/>
    </source>
</evidence>
<feature type="region of interest" description="Disordered" evidence="1">
    <location>
        <begin position="1"/>
        <end position="42"/>
    </location>
</feature>
<reference evidence="2" key="1">
    <citation type="submission" date="2022-04" db="EMBL/GenBank/DDBJ databases">
        <title>Carnegiea gigantea Genome sequencing and assembly v2.</title>
        <authorList>
            <person name="Copetti D."/>
            <person name="Sanderson M.J."/>
            <person name="Burquez A."/>
            <person name="Wojciechowski M.F."/>
        </authorList>
    </citation>
    <scope>NUCLEOTIDE SEQUENCE</scope>
    <source>
        <strain evidence="2">SGP5-SGP5p</strain>
        <tissue evidence="2">Aerial part</tissue>
    </source>
</reference>
<comment type="caution">
    <text evidence="2">The sequence shown here is derived from an EMBL/GenBank/DDBJ whole genome shotgun (WGS) entry which is preliminary data.</text>
</comment>
<evidence type="ECO:0000256" key="1">
    <source>
        <dbReference type="SAM" id="MobiDB-lite"/>
    </source>
</evidence>
<keyword evidence="3" id="KW-1185">Reference proteome</keyword>
<feature type="compositionally biased region" description="Basic and acidic residues" evidence="1">
    <location>
        <begin position="154"/>
        <end position="173"/>
    </location>
</feature>
<dbReference type="AlphaFoldDB" id="A0A9Q1KQZ0"/>
<dbReference type="Proteomes" id="UP001153076">
    <property type="component" value="Unassembled WGS sequence"/>
</dbReference>
<name>A0A9Q1KQZ0_9CARY</name>
<sequence length="279" mass="30842">MGKRGGQKRETNAGAMSSSALHTSLSLREEASGRKQSPNPKSLLKLKHLQNLAEWATKEASIPSLGAFFGCRFTEFGEALGILLDPFLFPCRRNRAKRRRRHGKTNPPTQNDVVYTCSFCSHRNLKRGTPKGHMKDIRPSKSNLPSNLKSRNPIAERSDGAEKSNTEKVKAQEVIETSSPTTGNITSSFTESQVTPAVKLLDSNKSKRKKSRPKGSTDQSLAGSAPADTKDASGTNTSRKRRKSWTSLKEIAKNEELERNHRFQKTSNSISLVARDQGH</sequence>
<proteinExistence type="predicted"/>
<feature type="compositionally biased region" description="Polar residues" evidence="1">
    <location>
        <begin position="175"/>
        <end position="195"/>
    </location>
</feature>
<protein>
    <submittedName>
        <fullName evidence="2">Uncharacterized protein</fullName>
    </submittedName>
</protein>
<evidence type="ECO:0000313" key="3">
    <source>
        <dbReference type="Proteomes" id="UP001153076"/>
    </source>
</evidence>
<dbReference type="PANTHER" id="PTHR36072:SF2">
    <property type="entry name" value="OS01G0531000 PROTEIN"/>
    <property type="match status" value="1"/>
</dbReference>